<dbReference type="EMBL" id="KN832987">
    <property type="protein sequence ID" value="KIM84508.1"/>
    <property type="molecule type" value="Genomic_DNA"/>
</dbReference>
<dbReference type="AlphaFoldDB" id="A0A0C3BDW0"/>
<protein>
    <submittedName>
        <fullName evidence="1">Uncharacterized protein</fullName>
    </submittedName>
</protein>
<accession>A0A0C3BDW0</accession>
<reference evidence="2" key="2">
    <citation type="submission" date="2015-01" db="EMBL/GenBank/DDBJ databases">
        <title>Evolutionary Origins and Diversification of the Mycorrhizal Mutualists.</title>
        <authorList>
            <consortium name="DOE Joint Genome Institute"/>
            <consortium name="Mycorrhizal Genomics Consortium"/>
            <person name="Kohler A."/>
            <person name="Kuo A."/>
            <person name="Nagy L.G."/>
            <person name="Floudas D."/>
            <person name="Copeland A."/>
            <person name="Barry K.W."/>
            <person name="Cichocki N."/>
            <person name="Veneault-Fourrey C."/>
            <person name="LaButti K."/>
            <person name="Lindquist E.A."/>
            <person name="Lipzen A."/>
            <person name="Lundell T."/>
            <person name="Morin E."/>
            <person name="Murat C."/>
            <person name="Riley R."/>
            <person name="Ohm R."/>
            <person name="Sun H."/>
            <person name="Tunlid A."/>
            <person name="Henrissat B."/>
            <person name="Grigoriev I.V."/>
            <person name="Hibbett D.S."/>
            <person name="Martin F."/>
        </authorList>
    </citation>
    <scope>NUCLEOTIDE SEQUENCE [LARGE SCALE GENOMIC DNA]</scope>
    <source>
        <strain evidence="2">F 1598</strain>
    </source>
</reference>
<evidence type="ECO:0000313" key="1">
    <source>
        <dbReference type="EMBL" id="KIM84508.1"/>
    </source>
</evidence>
<keyword evidence="2" id="KW-1185">Reference proteome</keyword>
<gene>
    <name evidence="1" type="ORF">PILCRDRAFT_385156</name>
</gene>
<name>A0A0C3BDW0_PILCF</name>
<proteinExistence type="predicted"/>
<organism evidence="1 2">
    <name type="scientific">Piloderma croceum (strain F 1598)</name>
    <dbReference type="NCBI Taxonomy" id="765440"/>
    <lineage>
        <taxon>Eukaryota</taxon>
        <taxon>Fungi</taxon>
        <taxon>Dikarya</taxon>
        <taxon>Basidiomycota</taxon>
        <taxon>Agaricomycotina</taxon>
        <taxon>Agaricomycetes</taxon>
        <taxon>Agaricomycetidae</taxon>
        <taxon>Atheliales</taxon>
        <taxon>Atheliaceae</taxon>
        <taxon>Piloderma</taxon>
    </lineage>
</organism>
<reference evidence="1 2" key="1">
    <citation type="submission" date="2014-04" db="EMBL/GenBank/DDBJ databases">
        <authorList>
            <consortium name="DOE Joint Genome Institute"/>
            <person name="Kuo A."/>
            <person name="Tarkka M."/>
            <person name="Buscot F."/>
            <person name="Kohler A."/>
            <person name="Nagy L.G."/>
            <person name="Floudas D."/>
            <person name="Copeland A."/>
            <person name="Barry K.W."/>
            <person name="Cichocki N."/>
            <person name="Veneault-Fourrey C."/>
            <person name="LaButti K."/>
            <person name="Lindquist E.A."/>
            <person name="Lipzen A."/>
            <person name="Lundell T."/>
            <person name="Morin E."/>
            <person name="Murat C."/>
            <person name="Sun H."/>
            <person name="Tunlid A."/>
            <person name="Henrissat B."/>
            <person name="Grigoriev I.V."/>
            <person name="Hibbett D.S."/>
            <person name="Martin F."/>
            <person name="Nordberg H.P."/>
            <person name="Cantor M.N."/>
            <person name="Hua S.X."/>
        </authorList>
    </citation>
    <scope>NUCLEOTIDE SEQUENCE [LARGE SCALE GENOMIC DNA]</scope>
    <source>
        <strain evidence="1 2">F 1598</strain>
    </source>
</reference>
<sequence length="82" mass="9348">MPNCINKAMMCRTPPVTILKYNSGSMPLKSFDLCLSSQRLYKYKPTGTSAIWVLCSRSYTGLRSFTYVSNVYVAADRLWYTS</sequence>
<dbReference type="InParanoid" id="A0A0C3BDW0"/>
<dbReference type="HOGENOM" id="CLU_2559081_0_0_1"/>
<dbReference type="Proteomes" id="UP000054166">
    <property type="component" value="Unassembled WGS sequence"/>
</dbReference>
<evidence type="ECO:0000313" key="2">
    <source>
        <dbReference type="Proteomes" id="UP000054166"/>
    </source>
</evidence>